<sequence length="316" mass="33585">MVAPARPAGDQVQHRFITLGTGSPSGVYYAAGQAICEAVNRAAKRRADRGDRIVTICRAGPSGGSVFNVRQVASGAFTFAIVQANDQRAAVEGIDPQRVKSVPDLRSVLSLQPEILQVVLPRGSDIERVQDLSERHINSGNRGSGTRLLTNELVEAYGASLDEGTMAETFSMELDADALCSGRLDAFVTVSAVPTPSVLDATNRCGARLLPLQGPEIEDWLAGTADLTEIVIPANVYPGIHDPTPSVGVRAGLVTREAVPADVVRDVVAAVFEELPLLRSAHPSLESLQPREMATEGLGAPVHDGAMAYFTERGWR</sequence>
<dbReference type="PANTHER" id="PTHR42941">
    <property type="entry name" value="SLL1037 PROTEIN"/>
    <property type="match status" value="1"/>
</dbReference>
<name>A0AAW5R0J6_9HYPH</name>
<dbReference type="Proteomes" id="UP001320898">
    <property type="component" value="Unassembled WGS sequence"/>
</dbReference>
<dbReference type="EMBL" id="JALIDZ010000008">
    <property type="protein sequence ID" value="MCT8973800.1"/>
    <property type="molecule type" value="Genomic_DNA"/>
</dbReference>
<evidence type="ECO:0000313" key="2">
    <source>
        <dbReference type="Proteomes" id="UP001320898"/>
    </source>
</evidence>
<dbReference type="NCBIfam" id="TIGR02122">
    <property type="entry name" value="TRAP_TAXI"/>
    <property type="match status" value="1"/>
</dbReference>
<dbReference type="Gene3D" id="3.40.190.10">
    <property type="entry name" value="Periplasmic binding protein-like II"/>
    <property type="match status" value="2"/>
</dbReference>
<dbReference type="InterPro" id="IPR011852">
    <property type="entry name" value="TRAP_TAXI"/>
</dbReference>
<dbReference type="PANTHER" id="PTHR42941:SF1">
    <property type="entry name" value="SLL1037 PROTEIN"/>
    <property type="match status" value="1"/>
</dbReference>
<dbReference type="AlphaFoldDB" id="A0AAW5R0J6"/>
<keyword evidence="2" id="KW-1185">Reference proteome</keyword>
<comment type="caution">
    <text evidence="1">The sequence shown here is derived from an EMBL/GenBank/DDBJ whole genome shotgun (WGS) entry which is preliminary data.</text>
</comment>
<protein>
    <submittedName>
        <fullName evidence="1">TAXI family TRAP transporter solute-binding subunit</fullName>
    </submittedName>
</protein>
<dbReference type="Pfam" id="PF16868">
    <property type="entry name" value="NMT1_3"/>
    <property type="match status" value="1"/>
</dbReference>
<organism evidence="1 2">
    <name type="scientific">Microbaculum marinisediminis</name>
    <dbReference type="NCBI Taxonomy" id="2931392"/>
    <lineage>
        <taxon>Bacteria</taxon>
        <taxon>Pseudomonadati</taxon>
        <taxon>Pseudomonadota</taxon>
        <taxon>Alphaproteobacteria</taxon>
        <taxon>Hyphomicrobiales</taxon>
        <taxon>Tepidamorphaceae</taxon>
        <taxon>Microbaculum</taxon>
    </lineage>
</organism>
<proteinExistence type="predicted"/>
<accession>A0AAW5R0J6</accession>
<dbReference type="SUPFAM" id="SSF53850">
    <property type="entry name" value="Periplasmic binding protein-like II"/>
    <property type="match status" value="1"/>
</dbReference>
<gene>
    <name evidence="1" type="ORF">MUB46_18190</name>
</gene>
<evidence type="ECO:0000313" key="1">
    <source>
        <dbReference type="EMBL" id="MCT8973800.1"/>
    </source>
</evidence>
<reference evidence="1 2" key="1">
    <citation type="submission" date="2022-04" db="EMBL/GenBank/DDBJ databases">
        <authorList>
            <person name="Ye Y.-Q."/>
            <person name="Du Z.-J."/>
        </authorList>
    </citation>
    <scope>NUCLEOTIDE SEQUENCE [LARGE SCALE GENOMIC DNA]</scope>
    <source>
        <strain evidence="1 2">A6E488</strain>
    </source>
</reference>